<dbReference type="InterPro" id="IPR009097">
    <property type="entry name" value="Cyclic_Pdiesterase"/>
</dbReference>
<evidence type="ECO:0000256" key="7">
    <source>
        <dbReference type="ARBA" id="ARBA00023288"/>
    </source>
</evidence>
<proteinExistence type="predicted"/>
<sequence length="1932" mass="211266">MLLLLLVRDRVHPGDGLAHQPDLRQLGGGAAGHLGNAQSGQFLLEIDTPGSWSVRECPTIAVESSASRAAWQSDPAAHCSSCPADGFAADRRRRRRRQLAGTSRQTLWRNSKLLKLLPRGSGASSRFFNAKQVLGAADAVGHGFLNRLPALHALLHQACDAGMRHFLARAAHRQQQATWPQGPNRQSRGSEQTRHSLAPEDAAAEVEATRALCSRWHFDRALHRLGSGHRSSGVWPFLFFRVRSAPLAARKQAMEARDFLSPLFKPSPISNLPTSCMSCSWRSCDSSFVQRRVAVFVADADAGAFADQQTNHLGVLALHGQVQRVRKYKSGTSNPAGATSALASCMMQHVESVIVAHAQVCTVLKQQSQNVFASFRNSVVQRRVPGQDNAGVAFINGYVQRRLASAIARIDIGAASVQQADQLGLVAECGVVNSLVAVAIFGLRKLMKKIIGAPIDKQPCGSNVAVLRRRLQRRMAFASAVGAAETARCCCRCGEDEADDRPAPSSSCSRDRSPLAAAFTSSSLGSMTRPSPLPSALPPPAPPPLPQPPTCSWNSFFNRFDSRSPDCGESGTPPPLPEADETPAAPPDDEPLEAAPPPLKLMPPDSGGQGARQPGLSVITLPHTSNNTTYATKQGPNLNVSIGAHSDNATNPTPTVAQQLLLLVGAAGRRRQHSDQIAWRQRQRHRLRQIRRHWQQRRSVNGTGASTRAASSAAAATNCGAKPSGGSGRVRDEAESGRVQRPPVAAGIRDHSVAVFVHANDRADSVDAFGHGRGPAAVGSLKALKCVGGHGDAYPVARLERAQLHVGTGARTTGGAAAQLQTGRGGRRCREHVGGRPRRIRAPVLHLGDLAPLPAAAVLILPLPVDAAYNPSAGEQASAAIISGGAIVPNYNDFFWAFEIAHSANAALAAVLFGPFPVGPADNPTADAQLHSGSQYGASIGRSFDIRLTGLLLRPGSSLVARAELSPSQLALWDNEPTKSEMPSGKSLPRGSRAHVTLATAPGVRPSQAGFDLLDALAILQSSSSASPSSVPGGGHISWLSGGRVYLTLAKPLTVAAVFDAHSSSRFGNLWNEILADHAVADSLPDLRPKTAHLFGMQRTQRLGFRKVTLAYYAFWQNIIFFHTDKTCPRGFLRASGLERNPPLCHSMHNHRKNFNDPFKRRTADTGRQNFPASDVPEQANNSPGYGTLRQPPEPQVQPQFRRDQVDQRRMSMSRAPQAVEQRFQVYDPAAAAQNFMPGQPPPPPPTLPPPTPPPMPPTPPLPEMSNPPESWAAEMMQKCGFERDRVSAHWAFADVLEKMWQDAGFVFAGNFTEGWGYNTFRVDGRCGYDSALTYKYIVPDYMVHIAGACSCRKPVQKVVLNEDGSVTLNHDCIVHLRAMNLLKEDAVLMVNEMRRQATKSLGLTACGPALSLEQVFPCCQRPRLPRLELLDLPDQPVYIRPDEFELQVGGRTSRQPTGRLDLSLLDRALFRKLTSHQGRLYVALKMLLLEELPKKYPNAACFSEVHCKQVLLHYLLTKRRSGSLAVEVRDALQLMTVKNAEGPFLRDNQLRCAAFRTSWMPLATACSASILQKALASLAADSEQLLINRLRRLQSSVAEDSIGGVAVFQPMTLAIPGHKRQLTAGLGATRRLAGCRDVAFFVYRVMERLLQPQLTDNVRDLLSDIDAVRSLAGVTAICLQCLALMKMNDWQSAQAVLRESRAAMQRVLREFPANSTAESMEQYLLSGWDCAWQFKAKLTIEESQHTVSQHYRPIGTEFLASFPLIRYAFFPCQMTRMQQMSGCLVEYSLNINFLALMNCLVVQTVPQNPQNTELWRWFNDNKPLEAQELFALSLSDQYLDQQQLSQLCLRLLERLRPMRQPNQLQQHPEQPRQRLPELDFLEHLRIRLLHRWIRSLPSQSRWGPEEVQSCRQLGQLHASLPGSQSIAEILA</sequence>
<keyword evidence="5" id="KW-0694">RNA-binding</keyword>
<feature type="compositionally biased region" description="Pro residues" evidence="9">
    <location>
        <begin position="531"/>
        <end position="549"/>
    </location>
</feature>
<dbReference type="WBParaSite" id="maker-uti_cns_0005649-snap-gene-0.2-mRNA-1">
    <property type="protein sequence ID" value="maker-uti_cns_0005649-snap-gene-0.2-mRNA-1"/>
    <property type="gene ID" value="maker-uti_cns_0005649-snap-gene-0.2"/>
</dbReference>
<comment type="subcellular location">
    <subcellularLocation>
        <location evidence="1">Membrane</location>
        <topology evidence="1">Lipid-anchor</topology>
    </subcellularLocation>
</comment>
<feature type="region of interest" description="Disordered" evidence="9">
    <location>
        <begin position="172"/>
        <end position="200"/>
    </location>
</feature>
<evidence type="ECO:0000256" key="9">
    <source>
        <dbReference type="SAM" id="MobiDB-lite"/>
    </source>
</evidence>
<dbReference type="Pfam" id="PF05881">
    <property type="entry name" value="CNPase"/>
    <property type="match status" value="1"/>
</dbReference>
<protein>
    <submittedName>
        <fullName evidence="12">ANF_receptor domain-containing protein</fullName>
    </submittedName>
</protein>
<feature type="compositionally biased region" description="Pro residues" evidence="9">
    <location>
        <begin position="1239"/>
        <end position="1263"/>
    </location>
</feature>
<dbReference type="GO" id="GO:0009214">
    <property type="term" value="P:cyclic nucleotide catabolic process"/>
    <property type="evidence" value="ECO:0007669"/>
    <property type="project" value="InterPro"/>
</dbReference>
<feature type="compositionally biased region" description="Basic and acidic residues" evidence="9">
    <location>
        <begin position="1201"/>
        <end position="1210"/>
    </location>
</feature>
<keyword evidence="4" id="KW-0378">Hydrolase</keyword>
<feature type="region of interest" description="Disordered" evidence="9">
    <location>
        <begin position="1233"/>
        <end position="1269"/>
    </location>
</feature>
<dbReference type="Proteomes" id="UP000095280">
    <property type="component" value="Unplaced"/>
</dbReference>
<keyword evidence="2" id="KW-0488">Methylation</keyword>
<dbReference type="GO" id="GO:0003723">
    <property type="term" value="F:RNA binding"/>
    <property type="evidence" value="ECO:0007669"/>
    <property type="project" value="UniProtKB-KW"/>
</dbReference>
<dbReference type="Gene3D" id="3.90.1740.10">
    <property type="entry name" value="2',3'-cyclic nucleotide 3'-phosphodiesterase superfamily"/>
    <property type="match status" value="1"/>
</dbReference>
<evidence type="ECO:0000256" key="8">
    <source>
        <dbReference type="ARBA" id="ARBA00023289"/>
    </source>
</evidence>
<feature type="region of interest" description="Disordered" evidence="9">
    <location>
        <begin position="695"/>
        <end position="741"/>
    </location>
</feature>
<dbReference type="GO" id="GO:0016020">
    <property type="term" value="C:membrane"/>
    <property type="evidence" value="ECO:0007669"/>
    <property type="project" value="UniProtKB-SubCell"/>
</dbReference>
<organism evidence="11 12">
    <name type="scientific">Macrostomum lignano</name>
    <dbReference type="NCBI Taxonomy" id="282301"/>
    <lineage>
        <taxon>Eukaryota</taxon>
        <taxon>Metazoa</taxon>
        <taxon>Spiralia</taxon>
        <taxon>Lophotrochozoa</taxon>
        <taxon>Platyhelminthes</taxon>
        <taxon>Rhabditophora</taxon>
        <taxon>Macrostomorpha</taxon>
        <taxon>Macrostomida</taxon>
        <taxon>Macrostomidae</taxon>
        <taxon>Macrostomum</taxon>
    </lineage>
</organism>
<evidence type="ECO:0000256" key="5">
    <source>
        <dbReference type="ARBA" id="ARBA00022884"/>
    </source>
</evidence>
<feature type="compositionally biased region" description="Low complexity" evidence="9">
    <location>
        <begin position="702"/>
        <end position="721"/>
    </location>
</feature>
<keyword evidence="3" id="KW-0597">Phosphoprotein</keyword>
<evidence type="ECO:0000256" key="1">
    <source>
        <dbReference type="ARBA" id="ARBA00004635"/>
    </source>
</evidence>
<accession>A0A1I8HD36</accession>
<feature type="compositionally biased region" description="Polar residues" evidence="9">
    <location>
        <begin position="173"/>
        <end position="190"/>
    </location>
</feature>
<evidence type="ECO:0000313" key="12">
    <source>
        <dbReference type="WBParaSite" id="maker-uti_cns_0005649-snap-gene-0.2-mRNA-1"/>
    </source>
</evidence>
<feature type="domain" description="Cyclic nucleotide phosphodiesterase catalytic" evidence="10">
    <location>
        <begin position="938"/>
        <end position="1062"/>
    </location>
</feature>
<dbReference type="GO" id="GO:0005737">
    <property type="term" value="C:cytoplasm"/>
    <property type="evidence" value="ECO:0007669"/>
    <property type="project" value="TreeGrafter"/>
</dbReference>
<keyword evidence="8" id="KW-0636">Prenylation</keyword>
<keyword evidence="7" id="KW-0449">Lipoprotein</keyword>
<feature type="compositionally biased region" description="Basic and acidic residues" evidence="9">
    <location>
        <begin position="1154"/>
        <end position="1165"/>
    </location>
</feature>
<evidence type="ECO:0000256" key="3">
    <source>
        <dbReference type="ARBA" id="ARBA00022553"/>
    </source>
</evidence>
<dbReference type="SUPFAM" id="SSF55144">
    <property type="entry name" value="LigT-like"/>
    <property type="match status" value="1"/>
</dbReference>
<feature type="region of interest" description="Disordered" evidence="9">
    <location>
        <begin position="521"/>
        <end position="617"/>
    </location>
</feature>
<feature type="compositionally biased region" description="Basic and acidic residues" evidence="9">
    <location>
        <begin position="729"/>
        <end position="738"/>
    </location>
</feature>
<dbReference type="GO" id="GO:0004113">
    <property type="term" value="F:2',3'-cyclic-nucleotide 3'-phosphodiesterase activity"/>
    <property type="evidence" value="ECO:0007669"/>
    <property type="project" value="InterPro"/>
</dbReference>
<evidence type="ECO:0000256" key="2">
    <source>
        <dbReference type="ARBA" id="ARBA00022481"/>
    </source>
</evidence>
<keyword evidence="6" id="KW-0472">Membrane</keyword>
<dbReference type="PANTHER" id="PTHR10156:SF0">
    <property type="entry name" value="2',3'-CYCLIC-NUCLEOTIDE 3'-PHOSPHODIESTERASE"/>
    <property type="match status" value="1"/>
</dbReference>
<evidence type="ECO:0000259" key="10">
    <source>
        <dbReference type="Pfam" id="PF05881"/>
    </source>
</evidence>
<keyword evidence="11" id="KW-1185">Reference proteome</keyword>
<feature type="region of interest" description="Disordered" evidence="9">
    <location>
        <begin position="1149"/>
        <end position="1217"/>
    </location>
</feature>
<reference evidence="12" key="1">
    <citation type="submission" date="2016-11" db="UniProtKB">
        <authorList>
            <consortium name="WormBaseParasite"/>
        </authorList>
    </citation>
    <scope>IDENTIFICATION</scope>
</reference>
<dbReference type="PANTHER" id="PTHR10156">
    <property type="entry name" value="2',3'-CYCLIC-NUCLEOTIDE 3'-PHOSPHODIESTERASE"/>
    <property type="match status" value="1"/>
</dbReference>
<evidence type="ECO:0000313" key="11">
    <source>
        <dbReference type="Proteomes" id="UP000095280"/>
    </source>
</evidence>
<evidence type="ECO:0000256" key="4">
    <source>
        <dbReference type="ARBA" id="ARBA00022801"/>
    </source>
</evidence>
<dbReference type="InterPro" id="IPR008431">
    <property type="entry name" value="CNPase"/>
</dbReference>
<name>A0A1I8HD36_9PLAT</name>
<evidence type="ECO:0000256" key="6">
    <source>
        <dbReference type="ARBA" id="ARBA00023136"/>
    </source>
</evidence>
<dbReference type="InterPro" id="IPR047325">
    <property type="entry name" value="CNPase_cat"/>
</dbReference>